<organism evidence="16 17">
    <name type="scientific">Pajaroellobacter abortibovis</name>
    <dbReference type="NCBI Taxonomy" id="1882918"/>
    <lineage>
        <taxon>Bacteria</taxon>
        <taxon>Pseudomonadati</taxon>
        <taxon>Myxococcota</taxon>
        <taxon>Polyangia</taxon>
        <taxon>Polyangiales</taxon>
        <taxon>Polyangiaceae</taxon>
    </lineage>
</organism>
<keyword evidence="7" id="KW-0418">Kinase</keyword>
<sequence>MSQHFFSFFQQVPFLKETKIDAKKVWIVLASVIMMSSLVVFISRFIPKKYQSIAMVEFDPNPAPLMYNKEYPVFLNFFDNQEYYQTQYKIITSDRVLSRVVRELDLENDPVFMSSFGNKTGISLADMMDALRHQVFVEPIRNSRLVLVKVENADPKRAAYLCNAVVQAYVKQNLEKSINATADASLWLGEQVDRVKRVLEEDERSIYLFKEKNKLPSTSINEASNVFRLELQAYEEALTKTRTRKQELLAHQAELAKLSSEDPNLIITSGFLNNPFLQTLRSEYMHALKERSEMVAEGKGENYPAVWKVNEKIAQCRATLLAEVKNIQMVIEKDLQILERQEQGELRLYEDARKRAVELSVKEIEYNRLERSRKQNESLYTLLMERMKQADLERMMNVNNIRIVDNASESKKPISPRVGVNAVVGAVIGLILGVSVIVLQQTLDNTIKTPEDVEEKLKASYLGSFPHVREATKIHSYFQDKKLRKRTNAQIQEDAEELSLIAHRYPLGGIAEAARIIRTNLMFVNPDNPCRSFLVSSSMSGEGKTTTACTMAIAIAQAGHRVCIVDGDLRKPRLAAIFNRQGDVGLTNLLIGNVTFEDVSKPTEVEGLWSIPSGPIPPNPGDIVHSEKVNAFLEQVKKSFDFVLIDSPPLVAVTDGALMATKVDGVIFVIRSGKTTYQVARRGLRALSDVSVKVVGVVLNAVNSRERGYYHYYNYYSSELDSRRQDKHESIPVSVA</sequence>
<evidence type="ECO:0000256" key="5">
    <source>
        <dbReference type="ARBA" id="ARBA00022692"/>
    </source>
</evidence>
<dbReference type="InterPro" id="IPR027417">
    <property type="entry name" value="P-loop_NTPase"/>
</dbReference>
<keyword evidence="9 13" id="KW-1133">Transmembrane helix</keyword>
<evidence type="ECO:0000256" key="4">
    <source>
        <dbReference type="ARBA" id="ARBA00022679"/>
    </source>
</evidence>
<dbReference type="InterPro" id="IPR033756">
    <property type="entry name" value="YlxH/NBP35"/>
</dbReference>
<keyword evidence="4" id="KW-0808">Transferase</keyword>
<dbReference type="Pfam" id="PF02706">
    <property type="entry name" value="Wzz"/>
    <property type="match status" value="1"/>
</dbReference>
<keyword evidence="8" id="KW-0067">ATP-binding</keyword>
<dbReference type="Pfam" id="PF10609">
    <property type="entry name" value="ParA"/>
    <property type="match status" value="1"/>
</dbReference>
<reference evidence="16 17" key="1">
    <citation type="submission" date="2016-08" db="EMBL/GenBank/DDBJ databases">
        <title>Identification and validation of antigenic proteins from Pajaroellobacter abortibovis using de-novo genome sequence assembly and reverse vaccinology.</title>
        <authorList>
            <person name="Welly B.T."/>
            <person name="Miller M.R."/>
            <person name="Stott J.L."/>
            <person name="Blanchard M.T."/>
            <person name="Islas-Trejo A.D."/>
            <person name="O'Rourke S.M."/>
            <person name="Young A.E."/>
            <person name="Medrano J.F."/>
            <person name="Van Eenennaam A.L."/>
        </authorList>
    </citation>
    <scope>NUCLEOTIDE SEQUENCE [LARGE SCALE GENOMIC DNA]</scope>
    <source>
        <strain evidence="16 17">BTF92-0548A/99-0131</strain>
    </source>
</reference>
<feature type="domain" description="Tyrosine-protein kinase G-rich" evidence="15">
    <location>
        <begin position="368"/>
        <end position="441"/>
    </location>
</feature>
<dbReference type="Proteomes" id="UP000185544">
    <property type="component" value="Chromosome"/>
</dbReference>
<dbReference type="KEGG" id="pabo:BCY86_02085"/>
<evidence type="ECO:0000256" key="6">
    <source>
        <dbReference type="ARBA" id="ARBA00022741"/>
    </source>
</evidence>
<dbReference type="FunFam" id="3.40.50.300:FF:000527">
    <property type="entry name" value="Tyrosine-protein kinase etk"/>
    <property type="match status" value="1"/>
</dbReference>
<evidence type="ECO:0000259" key="15">
    <source>
        <dbReference type="Pfam" id="PF13807"/>
    </source>
</evidence>
<evidence type="ECO:0000313" key="17">
    <source>
        <dbReference type="Proteomes" id="UP000185544"/>
    </source>
</evidence>
<accession>A0A1L6MVR5</accession>
<comment type="similarity">
    <text evidence="2">Belongs to the etk/wzc family.</text>
</comment>
<dbReference type="SUPFAM" id="SSF52540">
    <property type="entry name" value="P-loop containing nucleoside triphosphate hydrolases"/>
    <property type="match status" value="1"/>
</dbReference>
<evidence type="ECO:0000256" key="11">
    <source>
        <dbReference type="ARBA" id="ARBA00023137"/>
    </source>
</evidence>
<keyword evidence="3" id="KW-1003">Cell membrane</keyword>
<feature type="transmembrane region" description="Helical" evidence="13">
    <location>
        <begin position="25"/>
        <end position="46"/>
    </location>
</feature>
<dbReference type="STRING" id="1882918.BCY86_02085"/>
<evidence type="ECO:0000256" key="7">
    <source>
        <dbReference type="ARBA" id="ARBA00022777"/>
    </source>
</evidence>
<comment type="catalytic activity">
    <reaction evidence="12">
        <text>L-tyrosyl-[protein] + ATP = O-phospho-L-tyrosyl-[protein] + ADP + H(+)</text>
        <dbReference type="Rhea" id="RHEA:10596"/>
        <dbReference type="Rhea" id="RHEA-COMP:10136"/>
        <dbReference type="Rhea" id="RHEA-COMP:20101"/>
        <dbReference type="ChEBI" id="CHEBI:15378"/>
        <dbReference type="ChEBI" id="CHEBI:30616"/>
        <dbReference type="ChEBI" id="CHEBI:46858"/>
        <dbReference type="ChEBI" id="CHEBI:61978"/>
        <dbReference type="ChEBI" id="CHEBI:456216"/>
    </reaction>
</comment>
<keyword evidence="10 13" id="KW-0472">Membrane</keyword>
<dbReference type="PANTHER" id="PTHR32309:SF13">
    <property type="entry name" value="FERRIC ENTEROBACTIN TRANSPORT PROTEIN FEPE"/>
    <property type="match status" value="1"/>
</dbReference>
<dbReference type="RefSeq" id="WP_075276248.1">
    <property type="nucleotide sequence ID" value="NZ_CP016908.1"/>
</dbReference>
<dbReference type="Pfam" id="PF13807">
    <property type="entry name" value="GNVR"/>
    <property type="match status" value="1"/>
</dbReference>
<evidence type="ECO:0000256" key="2">
    <source>
        <dbReference type="ARBA" id="ARBA00008883"/>
    </source>
</evidence>
<dbReference type="OrthoDB" id="9812433at2"/>
<feature type="domain" description="Polysaccharide chain length determinant N-terminal" evidence="14">
    <location>
        <begin position="23"/>
        <end position="104"/>
    </location>
</feature>
<evidence type="ECO:0000256" key="13">
    <source>
        <dbReference type="SAM" id="Phobius"/>
    </source>
</evidence>
<dbReference type="AlphaFoldDB" id="A0A1L6MVR5"/>
<dbReference type="InterPro" id="IPR032807">
    <property type="entry name" value="GNVR"/>
</dbReference>
<evidence type="ECO:0000256" key="8">
    <source>
        <dbReference type="ARBA" id="ARBA00022840"/>
    </source>
</evidence>
<evidence type="ECO:0000256" key="9">
    <source>
        <dbReference type="ARBA" id="ARBA00022989"/>
    </source>
</evidence>
<comment type="subcellular location">
    <subcellularLocation>
        <location evidence="1">Cell membrane</location>
        <topology evidence="1">Multi-pass membrane protein</topology>
    </subcellularLocation>
</comment>
<evidence type="ECO:0008006" key="18">
    <source>
        <dbReference type="Google" id="ProtNLM"/>
    </source>
</evidence>
<keyword evidence="5 13" id="KW-0812">Transmembrane</keyword>
<dbReference type="InterPro" id="IPR050445">
    <property type="entry name" value="Bact_polysacc_biosynth/exp"/>
</dbReference>
<protein>
    <recommendedName>
        <fullName evidence="18">AAA domain-containing protein</fullName>
    </recommendedName>
</protein>
<proteinExistence type="inferred from homology"/>
<dbReference type="Gene3D" id="3.40.50.300">
    <property type="entry name" value="P-loop containing nucleotide triphosphate hydrolases"/>
    <property type="match status" value="1"/>
</dbReference>
<dbReference type="EMBL" id="CP016908">
    <property type="protein sequence ID" value="APR99601.1"/>
    <property type="molecule type" value="Genomic_DNA"/>
</dbReference>
<dbReference type="CDD" id="cd05387">
    <property type="entry name" value="BY-kinase"/>
    <property type="match status" value="1"/>
</dbReference>
<dbReference type="InterPro" id="IPR003856">
    <property type="entry name" value="LPS_length_determ_N"/>
</dbReference>
<dbReference type="NCBIfam" id="TIGR01007">
    <property type="entry name" value="eps_fam"/>
    <property type="match status" value="1"/>
</dbReference>
<dbReference type="InterPro" id="IPR005702">
    <property type="entry name" value="Wzc-like_C"/>
</dbReference>
<keyword evidence="17" id="KW-1185">Reference proteome</keyword>
<dbReference type="PANTHER" id="PTHR32309">
    <property type="entry name" value="TYROSINE-PROTEIN KINASE"/>
    <property type="match status" value="1"/>
</dbReference>
<keyword evidence="11" id="KW-0829">Tyrosine-protein kinase</keyword>
<evidence type="ECO:0000259" key="14">
    <source>
        <dbReference type="Pfam" id="PF02706"/>
    </source>
</evidence>
<keyword evidence="6" id="KW-0547">Nucleotide-binding</keyword>
<evidence type="ECO:0000256" key="12">
    <source>
        <dbReference type="ARBA" id="ARBA00053015"/>
    </source>
</evidence>
<dbReference type="GO" id="GO:0042802">
    <property type="term" value="F:identical protein binding"/>
    <property type="evidence" value="ECO:0007669"/>
    <property type="project" value="UniProtKB-ARBA"/>
</dbReference>
<dbReference type="GO" id="GO:0004713">
    <property type="term" value="F:protein tyrosine kinase activity"/>
    <property type="evidence" value="ECO:0007669"/>
    <property type="project" value="UniProtKB-KW"/>
</dbReference>
<evidence type="ECO:0000256" key="10">
    <source>
        <dbReference type="ARBA" id="ARBA00023136"/>
    </source>
</evidence>
<evidence type="ECO:0000256" key="3">
    <source>
        <dbReference type="ARBA" id="ARBA00022475"/>
    </source>
</evidence>
<dbReference type="GO" id="GO:0005524">
    <property type="term" value="F:ATP binding"/>
    <property type="evidence" value="ECO:0007669"/>
    <property type="project" value="UniProtKB-KW"/>
</dbReference>
<evidence type="ECO:0000256" key="1">
    <source>
        <dbReference type="ARBA" id="ARBA00004651"/>
    </source>
</evidence>
<feature type="transmembrane region" description="Helical" evidence="13">
    <location>
        <begin position="418"/>
        <end position="439"/>
    </location>
</feature>
<gene>
    <name evidence="16" type="ORF">BCY86_02085</name>
</gene>
<name>A0A1L6MVR5_9BACT</name>
<evidence type="ECO:0000313" key="16">
    <source>
        <dbReference type="EMBL" id="APR99601.1"/>
    </source>
</evidence>
<dbReference type="GO" id="GO:0005886">
    <property type="term" value="C:plasma membrane"/>
    <property type="evidence" value="ECO:0007669"/>
    <property type="project" value="UniProtKB-SubCell"/>
</dbReference>